<feature type="domain" description="Deacetylase sirtuin-type" evidence="6">
    <location>
        <begin position="31"/>
        <end position="331"/>
    </location>
</feature>
<dbReference type="GO" id="GO:0031934">
    <property type="term" value="C:mating-type region heterochromatin"/>
    <property type="evidence" value="ECO:0007669"/>
    <property type="project" value="TreeGrafter"/>
</dbReference>
<dbReference type="GO" id="GO:0070403">
    <property type="term" value="F:NAD+ binding"/>
    <property type="evidence" value="ECO:0007669"/>
    <property type="project" value="InterPro"/>
</dbReference>
<dbReference type="PANTHER" id="PTHR11085">
    <property type="entry name" value="NAD-DEPENDENT PROTEIN DEACYLASE SIRTUIN-5, MITOCHONDRIAL-RELATED"/>
    <property type="match status" value="1"/>
</dbReference>
<evidence type="ECO:0000256" key="4">
    <source>
        <dbReference type="PROSITE-ProRule" id="PRU00236"/>
    </source>
</evidence>
<feature type="active site" description="Proton acceptor" evidence="4">
    <location>
        <position position="174"/>
    </location>
</feature>
<dbReference type="Gene3D" id="3.40.50.1220">
    <property type="entry name" value="TPP-binding domain"/>
    <property type="match status" value="1"/>
</dbReference>
<evidence type="ECO:0000313" key="8">
    <source>
        <dbReference type="Proteomes" id="UP000186594"/>
    </source>
</evidence>
<dbReference type="GO" id="GO:0006282">
    <property type="term" value="P:regulation of DNA repair"/>
    <property type="evidence" value="ECO:0007669"/>
    <property type="project" value="TreeGrafter"/>
</dbReference>
<dbReference type="InterPro" id="IPR003000">
    <property type="entry name" value="Sirtuin"/>
</dbReference>
<feature type="binding site" evidence="4">
    <location>
        <position position="207"/>
    </location>
    <ligand>
        <name>Zn(2+)</name>
        <dbReference type="ChEBI" id="CHEBI:29105"/>
    </ligand>
</feature>
<evidence type="ECO:0000259" key="6">
    <source>
        <dbReference type="PROSITE" id="PS50305"/>
    </source>
</evidence>
<feature type="region of interest" description="Disordered" evidence="5">
    <location>
        <begin position="323"/>
        <end position="357"/>
    </location>
</feature>
<dbReference type="InterPro" id="IPR026591">
    <property type="entry name" value="Sirtuin_cat_small_dom_sf"/>
</dbReference>
<keyword evidence="3" id="KW-0520">NAD</keyword>
<dbReference type="GO" id="GO:0031508">
    <property type="term" value="P:pericentric heterochromatin formation"/>
    <property type="evidence" value="ECO:0007669"/>
    <property type="project" value="TreeGrafter"/>
</dbReference>
<dbReference type="GO" id="GO:0000122">
    <property type="term" value="P:negative regulation of transcription by RNA polymerase II"/>
    <property type="evidence" value="ECO:0007669"/>
    <property type="project" value="TreeGrafter"/>
</dbReference>
<dbReference type="STRING" id="1198029.A0A1U7LT49"/>
<keyword evidence="4" id="KW-0479">Metal-binding</keyword>
<evidence type="ECO:0000256" key="3">
    <source>
        <dbReference type="ARBA" id="ARBA00023027"/>
    </source>
</evidence>
<dbReference type="Proteomes" id="UP000186594">
    <property type="component" value="Unassembled WGS sequence"/>
</dbReference>
<accession>A0A1U7LT49</accession>
<feature type="compositionally biased region" description="Low complexity" evidence="5">
    <location>
        <begin position="332"/>
        <end position="357"/>
    </location>
</feature>
<dbReference type="OrthoDB" id="2919105at2759"/>
<evidence type="ECO:0000313" key="7">
    <source>
        <dbReference type="EMBL" id="OLL25824.1"/>
    </source>
</evidence>
<keyword evidence="2" id="KW-0808">Transferase</keyword>
<name>A0A1U7LT49_NEOID</name>
<dbReference type="EMBL" id="LXFE01000309">
    <property type="protein sequence ID" value="OLL25824.1"/>
    <property type="molecule type" value="Genomic_DNA"/>
</dbReference>
<dbReference type="GO" id="GO:1990414">
    <property type="term" value="P:replication-born double-strand break repair via sister chromatid exchange"/>
    <property type="evidence" value="ECO:0007669"/>
    <property type="project" value="TreeGrafter"/>
</dbReference>
<dbReference type="Gene3D" id="3.30.1600.10">
    <property type="entry name" value="SIR2/SIRT2 'Small Domain"/>
    <property type="match status" value="1"/>
</dbReference>
<dbReference type="Pfam" id="PF02146">
    <property type="entry name" value="SIR2"/>
    <property type="match status" value="1"/>
</dbReference>
<dbReference type="PANTHER" id="PTHR11085:SF15">
    <property type="entry name" value="NAD-DEPENDENT HISTONE DEACETYLASE HST4"/>
    <property type="match status" value="1"/>
</dbReference>
<dbReference type="InterPro" id="IPR029035">
    <property type="entry name" value="DHS-like_NAD/FAD-binding_dom"/>
</dbReference>
<dbReference type="SUPFAM" id="SSF52467">
    <property type="entry name" value="DHS-like NAD/FAD-binding domain"/>
    <property type="match status" value="1"/>
</dbReference>
<dbReference type="PROSITE" id="PS50305">
    <property type="entry name" value="SIRTUIN"/>
    <property type="match status" value="1"/>
</dbReference>
<feature type="binding site" evidence="4">
    <location>
        <position position="182"/>
    </location>
    <ligand>
        <name>Zn(2+)</name>
        <dbReference type="ChEBI" id="CHEBI:29105"/>
    </ligand>
</feature>
<feature type="binding site" evidence="4">
    <location>
        <position position="204"/>
    </location>
    <ligand>
        <name>Zn(2+)</name>
        <dbReference type="ChEBI" id="CHEBI:29105"/>
    </ligand>
</feature>
<dbReference type="InterPro" id="IPR050134">
    <property type="entry name" value="NAD-dep_sirtuin_deacylases"/>
</dbReference>
<dbReference type="AlphaFoldDB" id="A0A1U7LT49"/>
<evidence type="ECO:0000256" key="5">
    <source>
        <dbReference type="SAM" id="MobiDB-lite"/>
    </source>
</evidence>
<reference evidence="7 8" key="1">
    <citation type="submission" date="2016-04" db="EMBL/GenBank/DDBJ databases">
        <title>Evolutionary innovation and constraint leading to complex multicellularity in the Ascomycota.</title>
        <authorList>
            <person name="Cisse O."/>
            <person name="Nguyen A."/>
            <person name="Hewitt D.A."/>
            <person name="Jedd G."/>
            <person name="Stajich J.E."/>
        </authorList>
    </citation>
    <scope>NUCLEOTIDE SEQUENCE [LARGE SCALE GENOMIC DNA]</scope>
    <source>
        <strain evidence="7 8">DAH-3</strain>
    </source>
</reference>
<organism evidence="7 8">
    <name type="scientific">Neolecta irregularis (strain DAH-3)</name>
    <dbReference type="NCBI Taxonomy" id="1198029"/>
    <lineage>
        <taxon>Eukaryota</taxon>
        <taxon>Fungi</taxon>
        <taxon>Dikarya</taxon>
        <taxon>Ascomycota</taxon>
        <taxon>Taphrinomycotina</taxon>
        <taxon>Neolectales</taxon>
        <taxon>Neolectaceae</taxon>
        <taxon>Neolecta</taxon>
    </lineage>
</organism>
<keyword evidence="8" id="KW-1185">Reference proteome</keyword>
<feature type="binding site" evidence="4">
    <location>
        <position position="185"/>
    </location>
    <ligand>
        <name>Zn(2+)</name>
        <dbReference type="ChEBI" id="CHEBI:29105"/>
    </ligand>
</feature>
<protein>
    <submittedName>
        <fullName evidence="7">NAD-dependent protein deacetylase hst4</fullName>
    </submittedName>
</protein>
<dbReference type="GO" id="GO:0005634">
    <property type="term" value="C:nucleus"/>
    <property type="evidence" value="ECO:0007669"/>
    <property type="project" value="TreeGrafter"/>
</dbReference>
<keyword evidence="4" id="KW-0862">Zinc</keyword>
<dbReference type="GO" id="GO:0046872">
    <property type="term" value="F:metal ion binding"/>
    <property type="evidence" value="ECO:0007669"/>
    <property type="project" value="UniProtKB-KW"/>
</dbReference>
<evidence type="ECO:0000256" key="1">
    <source>
        <dbReference type="ARBA" id="ARBA00006924"/>
    </source>
</evidence>
<dbReference type="GO" id="GO:0017136">
    <property type="term" value="F:histone deacetylase activity, NAD-dependent"/>
    <property type="evidence" value="ECO:0007669"/>
    <property type="project" value="TreeGrafter"/>
</dbReference>
<proteinExistence type="inferred from homology"/>
<sequence length="480" mass="53552">MPKPWIAKRQKFKKYWSRCSFLSKTLDLTSPVVDQQALQTFRDIMTCSNRILVIAGAGVSVASGIPDFRSNNGLFASLRTELKIANGKDMFDSSVYTTKEALRKFHRVMSGMQSLCKNSQSTSFHSYMSFLSSSGRLLRLYTQNIDCLESQVPDLKTEIPLPQKGPWPRTIRLHGGLDHVVCALCHTVAPFQDGLFVDHEAPDCERCLETDQVRRIAEKRQHGIGKLRPRVVLYHEENPDADAIGTVSTADLRARPDALVVVGTSLKVPGVQRLVKEFSKAVKHAKGLVIWINKDDPPINRGFENVWDLTVKGDCQNAIELLREDSEDGSDSTEGSSSRSSPVVLSPATPPSTASTLTLPHLSDLFPGYFEERIYQLYPEGPYLSGPFQPFQSLPLTTSSYGFRIVPTITYPSSSGIELTLPSIQQEQITVPKARKRRKAVKSEGCDISTHFKGTKLKPNNKKRKWTVPTLSSRDNMELV</sequence>
<dbReference type="InterPro" id="IPR026590">
    <property type="entry name" value="Ssirtuin_cat_dom"/>
</dbReference>
<comment type="caution">
    <text evidence="7">The sequence shown here is derived from an EMBL/GenBank/DDBJ whole genome shotgun (WGS) entry which is preliminary data.</text>
</comment>
<comment type="similarity">
    <text evidence="1">Belongs to the sirtuin family. Class I subfamily.</text>
</comment>
<gene>
    <name evidence="7" type="ORF">NEOLI_000546</name>
</gene>
<evidence type="ECO:0000256" key="2">
    <source>
        <dbReference type="ARBA" id="ARBA00022679"/>
    </source>
</evidence>